<dbReference type="GO" id="GO:0055070">
    <property type="term" value="P:copper ion homeostasis"/>
    <property type="evidence" value="ECO:0007669"/>
    <property type="project" value="InterPro"/>
</dbReference>
<keyword evidence="1" id="KW-0175">Coiled coil</keyword>
<dbReference type="OrthoDB" id="4350157at2"/>
<keyword evidence="4" id="KW-1185">Reference proteome</keyword>
<dbReference type="KEGG" id="orz:FNH13_11865"/>
<dbReference type="AlphaFoldDB" id="A0A516GBM1"/>
<evidence type="ECO:0000313" key="3">
    <source>
        <dbReference type="EMBL" id="QDO88934.1"/>
    </source>
</evidence>
<organism evidence="3 4">
    <name type="scientific">Ornithinimicrobium ciconiae</name>
    <dbReference type="NCBI Taxonomy" id="2594265"/>
    <lineage>
        <taxon>Bacteria</taxon>
        <taxon>Bacillati</taxon>
        <taxon>Actinomycetota</taxon>
        <taxon>Actinomycetes</taxon>
        <taxon>Micrococcales</taxon>
        <taxon>Ornithinimicrobiaceae</taxon>
        <taxon>Ornithinimicrobium</taxon>
    </lineage>
</organism>
<gene>
    <name evidence="3" type="ORF">FNH13_11865</name>
</gene>
<evidence type="ECO:0000313" key="4">
    <source>
        <dbReference type="Proteomes" id="UP000315395"/>
    </source>
</evidence>
<accession>A0A516GBM1</accession>
<dbReference type="EMBL" id="CP041616">
    <property type="protein sequence ID" value="QDO88934.1"/>
    <property type="molecule type" value="Genomic_DNA"/>
</dbReference>
<feature type="compositionally biased region" description="Pro residues" evidence="2">
    <location>
        <begin position="357"/>
        <end position="366"/>
    </location>
</feature>
<feature type="coiled-coil region" evidence="1">
    <location>
        <begin position="34"/>
        <end position="61"/>
    </location>
</feature>
<feature type="region of interest" description="Disordered" evidence="2">
    <location>
        <begin position="313"/>
        <end position="390"/>
    </location>
</feature>
<sequence length="390" mass="40470">MIDFRYHLVSLVAVFMALAVGIVLGAGPLGQEISSTLEAQVRELREERNGLRAQLDQAEARDDLKNQVVQILTPTVTQDQLSGRRVAVVTLPGADRNIVGQLQERIGTAGGQVVLTARLDDSWADPDTAATRHEVAAELAPTVADPEPREGGEPTAETVLAAALSGQDEVAGSNAWRAATDRLEEVGFLDTNWADNQEEGALAPDSFVIVTGTLTTEQVEEDTAGDPQLQQSLDLITAFGVLGTPTLVAGYGTESYSDPVQSAESPVVRGVRAEAAMAENVSSVDNVERAAGQLSVVLGLRWSIEGEPGHWGLGTDAVAPAPPVPEPLPPESEPLVPAPTLPPDPTDDADSTEEPTGPLPPTPPPGDGAGDGAGGQPPTDTAPTTGTPTP</sequence>
<dbReference type="InterPro" id="IPR021522">
    <property type="entry name" value="MctB"/>
</dbReference>
<reference evidence="3 4" key="1">
    <citation type="submission" date="2019-07" db="EMBL/GenBank/DDBJ databases">
        <title>complete genome sequencing of Ornithinimicrobium sp. H23M54.</title>
        <authorList>
            <person name="Bae J.-W."/>
            <person name="Lee S.-Y."/>
        </authorList>
    </citation>
    <scope>NUCLEOTIDE SEQUENCE [LARGE SCALE GENOMIC DNA]</scope>
    <source>
        <strain evidence="3 4">H23M54</strain>
    </source>
</reference>
<evidence type="ECO:0000256" key="1">
    <source>
        <dbReference type="SAM" id="Coils"/>
    </source>
</evidence>
<dbReference type="GO" id="GO:0016020">
    <property type="term" value="C:membrane"/>
    <property type="evidence" value="ECO:0007669"/>
    <property type="project" value="InterPro"/>
</dbReference>
<name>A0A516GBM1_9MICO</name>
<evidence type="ECO:0000256" key="2">
    <source>
        <dbReference type="SAM" id="MobiDB-lite"/>
    </source>
</evidence>
<proteinExistence type="predicted"/>
<protein>
    <submittedName>
        <fullName evidence="3">Copper transporter</fullName>
    </submittedName>
</protein>
<dbReference type="Proteomes" id="UP000315395">
    <property type="component" value="Chromosome"/>
</dbReference>
<feature type="compositionally biased region" description="Pro residues" evidence="2">
    <location>
        <begin position="320"/>
        <end position="344"/>
    </location>
</feature>
<dbReference type="Pfam" id="PF11382">
    <property type="entry name" value="MctB"/>
    <property type="match status" value="1"/>
</dbReference>
<dbReference type="RefSeq" id="WP_143783611.1">
    <property type="nucleotide sequence ID" value="NZ_CP041616.1"/>
</dbReference>
<feature type="compositionally biased region" description="Low complexity" evidence="2">
    <location>
        <begin position="376"/>
        <end position="390"/>
    </location>
</feature>